<proteinExistence type="predicted"/>
<protein>
    <recommendedName>
        <fullName evidence="3">Class I SAM-dependent methyltransferase</fullName>
    </recommendedName>
</protein>
<gene>
    <name evidence="1" type="ORF">B1L04_17655</name>
</gene>
<name>A0A1V4BTH7_MICAE</name>
<evidence type="ECO:0008006" key="3">
    <source>
        <dbReference type="Google" id="ProtNLM"/>
    </source>
</evidence>
<dbReference type="InterPro" id="IPR029063">
    <property type="entry name" value="SAM-dependent_MTases_sf"/>
</dbReference>
<dbReference type="Proteomes" id="UP000189835">
    <property type="component" value="Unassembled WGS sequence"/>
</dbReference>
<sequence length="310" mass="36122">MLKKLLNRMQTEQGRKNIKFALARQIFNPLLRNIGYTLITDHFYQPIPNRQEIMTYAGKERPLSSIEWHLDKQTELVKYLLEKYALEFNNKEIFSALGYSEDTSALISGDAEVLYAMVREKKPSRIIEIGSGGSTKIIAAALKMNFIENSQKSQLISIEPYPQDFLKDFANVSKDFVEFSLLTQKVESVDLSVFESLQTNDILFVDSSHVFKSGSDVEFEFLQVYPRLQTGVLVHIHDIFFPYDYPIEWNLKESRYWNEQYFLETFLQFNKKFEVLASLSMVSSYNNSVFFDNINAYNKERSPGSFWMIA</sequence>
<dbReference type="RefSeq" id="WP_079208795.1">
    <property type="nucleotide sequence ID" value="NZ_MVGR01000004.1"/>
</dbReference>
<dbReference type="SUPFAM" id="SSF53335">
    <property type="entry name" value="S-adenosyl-L-methionine-dependent methyltransferases"/>
    <property type="match status" value="1"/>
</dbReference>
<dbReference type="Gene3D" id="3.40.50.150">
    <property type="entry name" value="Vaccinia Virus protein VP39"/>
    <property type="match status" value="1"/>
</dbReference>
<evidence type="ECO:0000313" key="1">
    <source>
        <dbReference type="EMBL" id="OPF17728.1"/>
    </source>
</evidence>
<comment type="caution">
    <text evidence="1">The sequence shown here is derived from an EMBL/GenBank/DDBJ whole genome shotgun (WGS) entry which is preliminary data.</text>
</comment>
<accession>A0A1V4BTH7</accession>
<dbReference type="EMBL" id="MVGR01000004">
    <property type="protein sequence ID" value="OPF17728.1"/>
    <property type="molecule type" value="Genomic_DNA"/>
</dbReference>
<evidence type="ECO:0000313" key="2">
    <source>
        <dbReference type="Proteomes" id="UP000189835"/>
    </source>
</evidence>
<reference evidence="1 2" key="1">
    <citation type="submission" date="2017-02" db="EMBL/GenBank/DDBJ databases">
        <title>Genome sequence of Microcystis aeruginosa KW.</title>
        <authorList>
            <person name="Oh H.-M."/>
            <person name="Ahn C.-Y."/>
            <person name="Jeong H."/>
            <person name="Srivastava A."/>
            <person name="Lee H.-G."/>
            <person name="Kang S.-R."/>
        </authorList>
    </citation>
    <scope>NUCLEOTIDE SEQUENCE [LARGE SCALE GENOMIC DNA]</scope>
    <source>
        <strain evidence="1 2">KW</strain>
    </source>
</reference>
<organism evidence="1 2">
    <name type="scientific">Microcystis aeruginosa KW</name>
    <dbReference type="NCBI Taxonomy" id="1960155"/>
    <lineage>
        <taxon>Bacteria</taxon>
        <taxon>Bacillati</taxon>
        <taxon>Cyanobacteriota</taxon>
        <taxon>Cyanophyceae</taxon>
        <taxon>Oscillatoriophycideae</taxon>
        <taxon>Chroococcales</taxon>
        <taxon>Microcystaceae</taxon>
        <taxon>Microcystis</taxon>
    </lineage>
</organism>
<dbReference type="AlphaFoldDB" id="A0A1V4BTH7"/>
<dbReference type="Pfam" id="PF13578">
    <property type="entry name" value="Methyltransf_24"/>
    <property type="match status" value="1"/>
</dbReference>